<reference evidence="1" key="1">
    <citation type="submission" date="2018-10" db="EMBL/GenBank/DDBJ databases">
        <title>Hidden diversity of soil giant viruses.</title>
        <authorList>
            <person name="Schulz F."/>
            <person name="Alteio L."/>
            <person name="Goudeau D."/>
            <person name="Ryan E.M."/>
            <person name="Malmstrom R.R."/>
            <person name="Blanchard J."/>
            <person name="Woyke T."/>
        </authorList>
    </citation>
    <scope>NUCLEOTIDE SEQUENCE</scope>
    <source>
        <strain evidence="1">SAV1</strain>
    </source>
</reference>
<name>A0A3G5ADF0_9VIRU</name>
<organism evidence="1">
    <name type="scientific">Satyrvirus sp</name>
    <dbReference type="NCBI Taxonomy" id="2487771"/>
    <lineage>
        <taxon>Viruses</taxon>
        <taxon>Varidnaviria</taxon>
        <taxon>Bamfordvirae</taxon>
        <taxon>Nucleocytoviricota</taxon>
        <taxon>Megaviricetes</taxon>
        <taxon>Imitervirales</taxon>
        <taxon>Mimiviridae</taxon>
        <taxon>Megamimivirinae</taxon>
    </lineage>
</organism>
<proteinExistence type="predicted"/>
<gene>
    <name evidence="1" type="ORF">Satyrvirus6_32</name>
</gene>
<dbReference type="EMBL" id="MK072442">
    <property type="protein sequence ID" value="AYV85200.1"/>
    <property type="molecule type" value="Genomic_DNA"/>
</dbReference>
<accession>A0A3G5ADF0</accession>
<evidence type="ECO:0000313" key="1">
    <source>
        <dbReference type="EMBL" id="AYV85200.1"/>
    </source>
</evidence>
<sequence>MGVKVSYEYESKGFESENATNEFDPEASCKYYQAMHQGLTPVVTTFFEMQSECSTWQIFPKNRQKCLNAKMKLWKQLELNQEIFKQIVTTNNNL</sequence>
<protein>
    <submittedName>
        <fullName evidence="1">Uncharacterized protein</fullName>
    </submittedName>
</protein>